<evidence type="ECO:0000256" key="1">
    <source>
        <dbReference type="ARBA" id="ARBA00004123"/>
    </source>
</evidence>
<keyword evidence="3 14" id="KW-0808">Transferase</keyword>
<dbReference type="Pfam" id="PF12254">
    <property type="entry name" value="DNA_pol_alpha_N"/>
    <property type="match status" value="1"/>
</dbReference>
<evidence type="ECO:0000313" key="20">
    <source>
        <dbReference type="EMBL" id="KAF7828718.1"/>
    </source>
</evidence>
<evidence type="ECO:0000256" key="3">
    <source>
        <dbReference type="ARBA" id="ARBA00022679"/>
    </source>
</evidence>
<sequence>MADEQASTAARQRGRGAEASARSQALEHADGYQIKLENPIYDTVAEDEYNALVAKRREQARHFIVDDDGLGYGDEGEEEDWSKAGFTLSSDESDGESERPKRKKVEKKDPQPKKSSSSLSAAAAMMGAQKLSSMFTSSVFKKSRDDKAKGFSCDSIVDDVIAEFAPDETDRLRRRRGQTNPSSGANDTLPINNVKSEEPLIGCPDPMGGVLLSDSVSNGDHESTRAIDINNDGCALGSEQNYGGVSEEASVKESEGGKGFNSENGQASKILTHDDPTNRNVVEEKMPKDTKIEAKPTVEKKVFTLNAKLEEEDPALSATAGWQAARSGGDVYVADSKVANEALNSEENLELNQDGSLSFYILDAHEEFNRDNMGNLYLFGKVKAGKSYQSCCVVVKNMQRCVYAIPNHPLHYTDEMMKLDKDVEESRISPTDCHKKQQDMVSGLKNEIAKQLLDLNVSTFSMAPVKRKYAFERSEIPAGENYVLKINYPFKDPPLPVDLKGESFCALLGTHRSALELFLIKRKIKGPSWLQLFNFSTRLASQRVSWCKFEVIVESPKDIRISESSDSSVEIPPVVATAVNLKTTINEKQSINEVVSASIVCCREAKIDTPMLASEWKRPGMLTHFTVVRKLDGGIFPLGFIKEVTDRNTRAGSNVLCVESSERALLIRLMIELHKLDSDILVGHNISGFDLDVLLHRCQACKVPNNMWSKIGRLKRSVMPPKLSRVSSVFGSGATPGIMSCVAGRLLCDTYLCARDLLKEVSYSLTQLANTQLNKVRKEVAPNDVSKMFQSAESLMELIEYGETDAWLSMELMFHLSVLPLTRQLTNISGNLWGKTLQGARAQRVEYLLLHAFHEKKYIVPDKIPSHTKDTKLTKRRVTRGVDDGNLDEADIDNTNYDNHVPDSDHKKNKKGPSYAGGLVLEPKRGLYDKYILLLDFNSLYPSIIQEYNICFTTVERSSDGSFPRLPSSKTTGVLPELLKYLVNKRRDIKKEMMKTASGLKLQQLDVRQQALKLTANSMYGCLGFANSRFYAKPLAELITLQGREILQSTVDLVQNNLNLEVIYGDTDSIMIYSGLDDIEKAKAIAWKVIKEVNKKYRCLEIDLDGLYKRMLLLKKKKYAAVKVQFKDRTPYEVIERKGLDIVRRDWSPLSKDIGDFCLNQILSGGSCEDVVESIHSCLRKVQEEMRSGQVPLEKYIITKTLTKPPEAYPDAKNQPHVLVAQRLKQKGYSTGCSVGDTIPYIICYEQGSSSGGVTGIAQRARYPEELKQEQGQWMIDIDYYLSQQIHPVVSRLCASIQGTSPARLADCLGLDASKFQHKSSEAFNGDPSSSLFFAADDEERYHGCEPLVLSCPSCSGTFDCSSIFKSICSSRSEKPTSSGIESNHDFWHKLRCPKCPEEDGVGRISPAMIANQVKRQADKFVSMYYKGLLMCDDETCNNATRSINLRVVGDAERGTVCPNYPRCNGHLQRKYTEADLYKQLSYFCHVLDTVSYIEKLEAKSRISVEKELAKIRPMVDLASSTVQKIRDRCAYGWVQLRDLVITV</sequence>
<dbReference type="FunFam" id="3.30.420.10:FF:000043">
    <property type="entry name" value="DNA polymerase"/>
    <property type="match status" value="1"/>
</dbReference>
<evidence type="ECO:0000259" key="17">
    <source>
        <dbReference type="Pfam" id="PF03104"/>
    </source>
</evidence>
<dbReference type="Gene3D" id="1.10.3200.20">
    <property type="entry name" value="DNA Polymerase alpha, zinc finger"/>
    <property type="match status" value="1"/>
</dbReference>
<feature type="domain" description="DNA-directed DNA polymerase family B multifunctional" evidence="16">
    <location>
        <begin position="832"/>
        <end position="1297"/>
    </location>
</feature>
<dbReference type="GO" id="GO:0008270">
    <property type="term" value="F:zinc ion binding"/>
    <property type="evidence" value="ECO:0007669"/>
    <property type="project" value="UniProtKB-KW"/>
</dbReference>
<keyword evidence="10 14" id="KW-0238">DNA-binding</keyword>
<accession>A0A834TUE6</accession>
<evidence type="ECO:0000256" key="4">
    <source>
        <dbReference type="ARBA" id="ARBA00022695"/>
    </source>
</evidence>
<dbReference type="InterPro" id="IPR006133">
    <property type="entry name" value="DNA-dir_DNA_pol_B_exonuc"/>
</dbReference>
<evidence type="ECO:0000256" key="5">
    <source>
        <dbReference type="ARBA" id="ARBA00022705"/>
    </source>
</evidence>
<proteinExistence type="inferred from homology"/>
<feature type="region of interest" description="Disordered" evidence="15">
    <location>
        <begin position="1"/>
        <end position="33"/>
    </location>
</feature>
<dbReference type="InterPro" id="IPR023211">
    <property type="entry name" value="DNA_pol_palm_dom_sf"/>
</dbReference>
<dbReference type="FunFam" id="1.10.132.60:FF:000004">
    <property type="entry name" value="DNA polymerase"/>
    <property type="match status" value="1"/>
</dbReference>
<reference evidence="20" key="1">
    <citation type="submission" date="2020-09" db="EMBL/GenBank/DDBJ databases">
        <title>Genome-Enabled Discovery of Anthraquinone Biosynthesis in Senna tora.</title>
        <authorList>
            <person name="Kang S.-H."/>
            <person name="Pandey R.P."/>
            <person name="Lee C.-M."/>
            <person name="Sim J.-S."/>
            <person name="Jeong J.-T."/>
            <person name="Choi B.-S."/>
            <person name="Jung M."/>
            <person name="Ginzburg D."/>
            <person name="Zhao K."/>
            <person name="Won S.Y."/>
            <person name="Oh T.-J."/>
            <person name="Yu Y."/>
            <person name="Kim N.-H."/>
            <person name="Lee O.R."/>
            <person name="Lee T.-H."/>
            <person name="Bashyal P."/>
            <person name="Kim T.-S."/>
            <person name="Lee W.-H."/>
            <person name="Kawkins C."/>
            <person name="Kim C.-K."/>
            <person name="Kim J.S."/>
            <person name="Ahn B.O."/>
            <person name="Rhee S.Y."/>
            <person name="Sohng J.K."/>
        </authorList>
    </citation>
    <scope>NUCLEOTIDE SEQUENCE</scope>
    <source>
        <tissue evidence="20">Leaf</tissue>
    </source>
</reference>
<comment type="catalytic activity">
    <reaction evidence="12 14">
        <text>DNA(n) + a 2'-deoxyribonucleoside 5'-triphosphate = DNA(n+1) + diphosphate</text>
        <dbReference type="Rhea" id="RHEA:22508"/>
        <dbReference type="Rhea" id="RHEA-COMP:17339"/>
        <dbReference type="Rhea" id="RHEA-COMP:17340"/>
        <dbReference type="ChEBI" id="CHEBI:33019"/>
        <dbReference type="ChEBI" id="CHEBI:61560"/>
        <dbReference type="ChEBI" id="CHEBI:173112"/>
        <dbReference type="EC" id="2.7.7.7"/>
    </reaction>
</comment>
<keyword evidence="21" id="KW-1185">Reference proteome</keyword>
<comment type="subcellular location">
    <subcellularLocation>
        <location evidence="1">Nucleus</location>
    </subcellularLocation>
</comment>
<comment type="function">
    <text evidence="13">Polymerase alpha in a complex with DNA primase is a replicative polymerase.</text>
</comment>
<dbReference type="NCBIfam" id="TIGR00592">
    <property type="entry name" value="pol2"/>
    <property type="match status" value="1"/>
</dbReference>
<evidence type="ECO:0000256" key="11">
    <source>
        <dbReference type="ARBA" id="ARBA00023242"/>
    </source>
</evidence>
<dbReference type="GO" id="GO:0000166">
    <property type="term" value="F:nucleotide binding"/>
    <property type="evidence" value="ECO:0007669"/>
    <property type="project" value="InterPro"/>
</dbReference>
<dbReference type="EMBL" id="JAAIUW010000006">
    <property type="protein sequence ID" value="KAF7828718.1"/>
    <property type="molecule type" value="Genomic_DNA"/>
</dbReference>
<gene>
    <name evidence="20" type="ORF">G2W53_019882</name>
</gene>
<organism evidence="20 21">
    <name type="scientific">Senna tora</name>
    <dbReference type="NCBI Taxonomy" id="362788"/>
    <lineage>
        <taxon>Eukaryota</taxon>
        <taxon>Viridiplantae</taxon>
        <taxon>Streptophyta</taxon>
        <taxon>Embryophyta</taxon>
        <taxon>Tracheophyta</taxon>
        <taxon>Spermatophyta</taxon>
        <taxon>Magnoliopsida</taxon>
        <taxon>eudicotyledons</taxon>
        <taxon>Gunneridae</taxon>
        <taxon>Pentapetalae</taxon>
        <taxon>rosids</taxon>
        <taxon>fabids</taxon>
        <taxon>Fabales</taxon>
        <taxon>Fabaceae</taxon>
        <taxon>Caesalpinioideae</taxon>
        <taxon>Cassia clade</taxon>
        <taxon>Senna</taxon>
    </lineage>
</organism>
<evidence type="ECO:0000259" key="16">
    <source>
        <dbReference type="Pfam" id="PF00136"/>
    </source>
</evidence>
<dbReference type="Gene3D" id="3.90.1600.10">
    <property type="entry name" value="Palm domain of DNA polymerase"/>
    <property type="match status" value="1"/>
</dbReference>
<dbReference type="PRINTS" id="PR00106">
    <property type="entry name" value="DNAPOLB"/>
</dbReference>
<evidence type="ECO:0000256" key="15">
    <source>
        <dbReference type="SAM" id="MobiDB-lite"/>
    </source>
</evidence>
<evidence type="ECO:0000256" key="13">
    <source>
        <dbReference type="ARBA" id="ARBA00054627"/>
    </source>
</evidence>
<dbReference type="InterPro" id="IPR012337">
    <property type="entry name" value="RNaseH-like_sf"/>
</dbReference>
<dbReference type="InterPro" id="IPR006172">
    <property type="entry name" value="DNA-dir_DNA_pol_B"/>
</dbReference>
<evidence type="ECO:0000313" key="21">
    <source>
        <dbReference type="Proteomes" id="UP000634136"/>
    </source>
</evidence>
<keyword evidence="6" id="KW-0479">Metal-binding</keyword>
<evidence type="ECO:0000256" key="10">
    <source>
        <dbReference type="ARBA" id="ARBA00023125"/>
    </source>
</evidence>
<dbReference type="InterPro" id="IPR015088">
    <property type="entry name" value="Znf_DNA-dir_DNA_pol_B_alpha"/>
</dbReference>
<dbReference type="SUPFAM" id="SSF53098">
    <property type="entry name" value="Ribonuclease H-like"/>
    <property type="match status" value="1"/>
</dbReference>
<dbReference type="GO" id="GO:0006272">
    <property type="term" value="P:leading strand elongation"/>
    <property type="evidence" value="ECO:0007669"/>
    <property type="project" value="TreeGrafter"/>
</dbReference>
<dbReference type="GO" id="GO:0006273">
    <property type="term" value="P:lagging strand elongation"/>
    <property type="evidence" value="ECO:0007669"/>
    <property type="project" value="TreeGrafter"/>
</dbReference>
<comment type="similarity">
    <text evidence="2 14">Belongs to the DNA polymerase type-B family.</text>
</comment>
<keyword evidence="7" id="KW-0863">Zinc-finger</keyword>
<dbReference type="GO" id="GO:1902975">
    <property type="term" value="P:mitotic DNA replication initiation"/>
    <property type="evidence" value="ECO:0007669"/>
    <property type="project" value="InterPro"/>
</dbReference>
<dbReference type="Gene3D" id="3.30.420.10">
    <property type="entry name" value="Ribonuclease H-like superfamily/Ribonuclease H"/>
    <property type="match status" value="1"/>
</dbReference>
<dbReference type="InterPro" id="IPR017964">
    <property type="entry name" value="DNA-dir_DNA_pol_B_CS"/>
</dbReference>
<dbReference type="Pfam" id="PF03104">
    <property type="entry name" value="DNA_pol_B_exo1"/>
    <property type="match status" value="1"/>
</dbReference>
<dbReference type="CDD" id="cd05776">
    <property type="entry name" value="DNA_polB_alpha_exo"/>
    <property type="match status" value="1"/>
</dbReference>
<dbReference type="InterPro" id="IPR043502">
    <property type="entry name" value="DNA/RNA_pol_sf"/>
</dbReference>
<dbReference type="GO" id="GO:0005658">
    <property type="term" value="C:alpha DNA polymerase:primase complex"/>
    <property type="evidence" value="ECO:0007669"/>
    <property type="project" value="TreeGrafter"/>
</dbReference>
<feature type="domain" description="Zinc finger DNA-directed DNA polymerase family B alpha" evidence="18">
    <location>
        <begin position="1336"/>
        <end position="1540"/>
    </location>
</feature>
<dbReference type="GO" id="GO:0003887">
    <property type="term" value="F:DNA-directed DNA polymerase activity"/>
    <property type="evidence" value="ECO:0007669"/>
    <property type="project" value="UniProtKB-KW"/>
</dbReference>
<dbReference type="OrthoDB" id="6755010at2759"/>
<dbReference type="InterPro" id="IPR006134">
    <property type="entry name" value="DNA-dir_DNA_pol_B_multi_dom"/>
</dbReference>
<name>A0A834TUE6_9FABA</name>
<keyword evidence="4 14" id="KW-0548">Nucleotidyltransferase</keyword>
<evidence type="ECO:0000256" key="7">
    <source>
        <dbReference type="ARBA" id="ARBA00022771"/>
    </source>
</evidence>
<dbReference type="PANTHER" id="PTHR45861:SF1">
    <property type="entry name" value="DNA POLYMERASE ALPHA CATALYTIC SUBUNIT"/>
    <property type="match status" value="1"/>
</dbReference>
<evidence type="ECO:0000256" key="6">
    <source>
        <dbReference type="ARBA" id="ARBA00022723"/>
    </source>
</evidence>
<dbReference type="InterPro" id="IPR024647">
    <property type="entry name" value="DNA_pol_a_cat_su_N"/>
</dbReference>
<evidence type="ECO:0000256" key="2">
    <source>
        <dbReference type="ARBA" id="ARBA00005755"/>
    </source>
</evidence>
<dbReference type="FunFam" id="3.30.70.2820:FF:000002">
    <property type="entry name" value="DNA polymerase"/>
    <property type="match status" value="1"/>
</dbReference>
<evidence type="ECO:0000256" key="9">
    <source>
        <dbReference type="ARBA" id="ARBA00022932"/>
    </source>
</evidence>
<feature type="compositionally biased region" description="Low complexity" evidence="15">
    <location>
        <begin position="113"/>
        <end position="125"/>
    </location>
</feature>
<keyword evidence="9 14" id="KW-0239">DNA-directed DNA polymerase</keyword>
<dbReference type="Pfam" id="PF00136">
    <property type="entry name" value="DNA_pol_B"/>
    <property type="match status" value="1"/>
</dbReference>
<feature type="compositionally biased region" description="Acidic residues" evidence="15">
    <location>
        <begin position="67"/>
        <end position="80"/>
    </location>
</feature>
<dbReference type="InterPro" id="IPR045846">
    <property type="entry name" value="POLBc_alpha"/>
</dbReference>
<dbReference type="FunFam" id="1.10.287.690:FF:000004">
    <property type="entry name" value="DNA polymerase"/>
    <property type="match status" value="1"/>
</dbReference>
<dbReference type="Pfam" id="PF08996">
    <property type="entry name" value="zf-DNA_Pol"/>
    <property type="match status" value="1"/>
</dbReference>
<dbReference type="Gene3D" id="1.10.287.690">
    <property type="entry name" value="Helix hairpin bin"/>
    <property type="match status" value="1"/>
</dbReference>
<feature type="region of interest" description="Disordered" evidence="15">
    <location>
        <begin position="252"/>
        <end position="273"/>
    </location>
</feature>
<dbReference type="SUPFAM" id="SSF56672">
    <property type="entry name" value="DNA/RNA polymerases"/>
    <property type="match status" value="1"/>
</dbReference>
<feature type="region of interest" description="Disordered" evidence="15">
    <location>
        <begin position="173"/>
        <end position="192"/>
    </location>
</feature>
<keyword evidence="11" id="KW-0539">Nucleus</keyword>
<dbReference type="Gene3D" id="2.40.50.730">
    <property type="match status" value="1"/>
</dbReference>
<evidence type="ECO:0000259" key="19">
    <source>
        <dbReference type="Pfam" id="PF12254"/>
    </source>
</evidence>
<dbReference type="CDD" id="cd05532">
    <property type="entry name" value="POLBc_alpha"/>
    <property type="match status" value="1"/>
</dbReference>
<feature type="domain" description="DNA-directed DNA polymerase family B exonuclease" evidence="17">
    <location>
        <begin position="512"/>
        <end position="766"/>
    </location>
</feature>
<dbReference type="Proteomes" id="UP000634136">
    <property type="component" value="Unassembled WGS sequence"/>
</dbReference>
<dbReference type="InterPro" id="IPR038256">
    <property type="entry name" value="Pol_alpha_znc_sf"/>
</dbReference>
<feature type="compositionally biased region" description="Polar residues" evidence="15">
    <location>
        <begin position="1"/>
        <end position="10"/>
    </location>
</feature>
<feature type="region of interest" description="Disordered" evidence="15">
    <location>
        <begin position="884"/>
        <end position="915"/>
    </location>
</feature>
<evidence type="ECO:0000256" key="12">
    <source>
        <dbReference type="ARBA" id="ARBA00049244"/>
    </source>
</evidence>
<dbReference type="GO" id="GO:0003688">
    <property type="term" value="F:DNA replication origin binding"/>
    <property type="evidence" value="ECO:0007669"/>
    <property type="project" value="TreeGrafter"/>
</dbReference>
<keyword evidence="8" id="KW-0862">Zinc</keyword>
<dbReference type="PROSITE" id="PS00116">
    <property type="entry name" value="DNA_POLYMERASE_B"/>
    <property type="match status" value="1"/>
</dbReference>
<dbReference type="Gene3D" id="3.30.70.2820">
    <property type="match status" value="1"/>
</dbReference>
<feature type="region of interest" description="Disordered" evidence="15">
    <location>
        <begin position="67"/>
        <end position="125"/>
    </location>
</feature>
<feature type="domain" description="DNA polymerase alpha catalytic subunit N-terminal" evidence="19">
    <location>
        <begin position="21"/>
        <end position="81"/>
    </location>
</feature>
<dbReference type="GO" id="GO:0003697">
    <property type="term" value="F:single-stranded DNA binding"/>
    <property type="evidence" value="ECO:0007669"/>
    <property type="project" value="TreeGrafter"/>
</dbReference>
<dbReference type="Gene3D" id="1.10.132.60">
    <property type="entry name" value="DNA polymerase family B, C-terminal domain"/>
    <property type="match status" value="1"/>
</dbReference>
<evidence type="ECO:0000256" key="14">
    <source>
        <dbReference type="RuleBase" id="RU000442"/>
    </source>
</evidence>
<dbReference type="SMART" id="SM00486">
    <property type="entry name" value="POLBc"/>
    <property type="match status" value="1"/>
</dbReference>
<dbReference type="InterPro" id="IPR042087">
    <property type="entry name" value="DNA_pol_B_thumb"/>
</dbReference>
<protein>
    <recommendedName>
        <fullName evidence="14">DNA polymerase</fullName>
        <ecNumber evidence="14">2.7.7.7</ecNumber>
    </recommendedName>
</protein>
<comment type="caution">
    <text evidence="20">The sequence shown here is derived from an EMBL/GenBank/DDBJ whole genome shotgun (WGS) entry which is preliminary data.</text>
</comment>
<dbReference type="FunFam" id="1.10.3200.20:FF:000003">
    <property type="entry name" value="DNA polymerase"/>
    <property type="match status" value="1"/>
</dbReference>
<dbReference type="InterPro" id="IPR036397">
    <property type="entry name" value="RNaseH_sf"/>
</dbReference>
<dbReference type="PANTHER" id="PTHR45861">
    <property type="entry name" value="DNA POLYMERASE ALPHA CATALYTIC SUBUNIT"/>
    <property type="match status" value="1"/>
</dbReference>
<feature type="compositionally biased region" description="Polar residues" evidence="15">
    <location>
        <begin position="178"/>
        <end position="192"/>
    </location>
</feature>
<dbReference type="GO" id="GO:0003682">
    <property type="term" value="F:chromatin binding"/>
    <property type="evidence" value="ECO:0007669"/>
    <property type="project" value="TreeGrafter"/>
</dbReference>
<evidence type="ECO:0000259" key="18">
    <source>
        <dbReference type="Pfam" id="PF08996"/>
    </source>
</evidence>
<evidence type="ECO:0000256" key="8">
    <source>
        <dbReference type="ARBA" id="ARBA00022833"/>
    </source>
</evidence>
<keyword evidence="5 14" id="KW-0235">DNA replication</keyword>
<dbReference type="EC" id="2.7.7.7" evidence="14"/>